<proteinExistence type="predicted"/>
<dbReference type="EMBL" id="KN602461">
    <property type="protein sequence ID" value="KHJ79953.1"/>
    <property type="molecule type" value="Genomic_DNA"/>
</dbReference>
<organism evidence="1 2">
    <name type="scientific">Oesophagostomum dentatum</name>
    <name type="common">Nodular worm</name>
    <dbReference type="NCBI Taxonomy" id="61180"/>
    <lineage>
        <taxon>Eukaryota</taxon>
        <taxon>Metazoa</taxon>
        <taxon>Ecdysozoa</taxon>
        <taxon>Nematoda</taxon>
        <taxon>Chromadorea</taxon>
        <taxon>Rhabditida</taxon>
        <taxon>Rhabditina</taxon>
        <taxon>Rhabditomorpha</taxon>
        <taxon>Strongyloidea</taxon>
        <taxon>Strongylidae</taxon>
        <taxon>Oesophagostomum</taxon>
    </lineage>
</organism>
<keyword evidence="2" id="KW-1185">Reference proteome</keyword>
<dbReference type="AlphaFoldDB" id="A0A0B1S3L5"/>
<reference evidence="1 2" key="1">
    <citation type="submission" date="2014-03" db="EMBL/GenBank/DDBJ databases">
        <title>Draft genome of the hookworm Oesophagostomum dentatum.</title>
        <authorList>
            <person name="Mitreva M."/>
        </authorList>
    </citation>
    <scope>NUCLEOTIDE SEQUENCE [LARGE SCALE GENOMIC DNA]</scope>
    <source>
        <strain evidence="1 2">OD-Hann</strain>
    </source>
</reference>
<dbReference type="Proteomes" id="UP000053660">
    <property type="component" value="Unassembled WGS sequence"/>
</dbReference>
<protein>
    <submittedName>
        <fullName evidence="1">Uncharacterized protein</fullName>
    </submittedName>
</protein>
<name>A0A0B1S3L5_OESDE</name>
<sequence length="161" mass="18770">MLAELRKGCRKRGSDGIKKRIKDVEEIAREKVKDIFSDERTKDVDLLVLQTLEYHLKRFRDVAKELEIGKVQEKIKKCREQLEKASRRLLVTEVDTAGSVVRPLDGEIDKLVKVLDALELQDDLVVIWKKGQTMDDDGKNKRIMDVLRIFKVRARIQMIIQ</sequence>
<evidence type="ECO:0000313" key="2">
    <source>
        <dbReference type="Proteomes" id="UP000053660"/>
    </source>
</evidence>
<evidence type="ECO:0000313" key="1">
    <source>
        <dbReference type="EMBL" id="KHJ79953.1"/>
    </source>
</evidence>
<gene>
    <name evidence="1" type="ORF">OESDEN_20382</name>
</gene>
<accession>A0A0B1S3L5</accession>